<evidence type="ECO:0000313" key="4">
    <source>
        <dbReference type="Proteomes" id="UP000800235"/>
    </source>
</evidence>
<evidence type="ECO:0000259" key="2">
    <source>
        <dbReference type="Pfam" id="PF13193"/>
    </source>
</evidence>
<dbReference type="Pfam" id="PF13193">
    <property type="entry name" value="AMP-binding_C"/>
    <property type="match status" value="1"/>
</dbReference>
<dbReference type="OrthoDB" id="6509636at2759"/>
<organism evidence="3 4">
    <name type="scientific">Tothia fuscella</name>
    <dbReference type="NCBI Taxonomy" id="1048955"/>
    <lineage>
        <taxon>Eukaryota</taxon>
        <taxon>Fungi</taxon>
        <taxon>Dikarya</taxon>
        <taxon>Ascomycota</taxon>
        <taxon>Pezizomycotina</taxon>
        <taxon>Dothideomycetes</taxon>
        <taxon>Pleosporomycetidae</taxon>
        <taxon>Venturiales</taxon>
        <taxon>Cylindrosympodiaceae</taxon>
        <taxon>Tothia</taxon>
    </lineage>
</organism>
<feature type="domain" description="AMP-dependent synthetase/ligase" evidence="1">
    <location>
        <begin position="52"/>
        <end position="400"/>
    </location>
</feature>
<sequence>MPYSSPWAPLDIARCNILTYLFPPGTVPSNDPVWIDARNPSNSLSPLRALSWIKRFAVGLDNIGVTEHQAVMVFTPNHLFVPIVYLATAGSKRYFTGANPAYTVNEVAYQMRTIQAAIVLIHPSLLETGMAAARQANIPIDRLYIFSDKKHPTTYGVLDWQSLLYSEIDAEHWHWDPLEGDAAVQTIAAINFSSGTTGLPKGVCITHANLIANSAQAISNQFEGTEYTADNPDPEKWLAFLPLYHAYFQLFTINIACKLRILVYIMPRFTFDDYLRYIQRFMITRLHLLPPVLVMMMKRPETARYNLSSLKHILSAAAPLSSEVQNRATDQLRVVVSQGWGMTEPTCAGFIMPGMAKDMTGSIGYLLPNTEALLVDDGEKEVVQAGELWVRGPQIMREYWKNPQATQDSLTSDGWFKTGDVAVTRDSKWWVVDRKKELIKVNGLQVAPAELKAVLLEHNDVADAAIVGITVHGEELPRAYIVLVDGAEVEKSAEIVQGFMAARVAKHKQLAGGIKFVSQIPMSASGKIVRKTLREWAKRDARRVEDKVKLRV</sequence>
<dbReference type="Gene3D" id="3.30.300.30">
    <property type="match status" value="1"/>
</dbReference>
<dbReference type="CDD" id="cd05911">
    <property type="entry name" value="Firefly_Luc_like"/>
    <property type="match status" value="1"/>
</dbReference>
<dbReference type="Pfam" id="PF00501">
    <property type="entry name" value="AMP-binding"/>
    <property type="match status" value="1"/>
</dbReference>
<dbReference type="InterPro" id="IPR020845">
    <property type="entry name" value="AMP-binding_CS"/>
</dbReference>
<evidence type="ECO:0000313" key="3">
    <source>
        <dbReference type="EMBL" id="KAF2429041.1"/>
    </source>
</evidence>
<dbReference type="Gene3D" id="3.40.50.12780">
    <property type="entry name" value="N-terminal domain of ligase-like"/>
    <property type="match status" value="1"/>
</dbReference>
<dbReference type="PANTHER" id="PTHR24096">
    <property type="entry name" value="LONG-CHAIN-FATTY-ACID--COA LIGASE"/>
    <property type="match status" value="1"/>
</dbReference>
<accession>A0A9P4NPQ1</accession>
<dbReference type="GO" id="GO:0016405">
    <property type="term" value="F:CoA-ligase activity"/>
    <property type="evidence" value="ECO:0007669"/>
    <property type="project" value="TreeGrafter"/>
</dbReference>
<gene>
    <name evidence="3" type="ORF">EJ08DRAFT_688511</name>
</gene>
<name>A0A9P4NPQ1_9PEZI</name>
<dbReference type="InterPro" id="IPR042099">
    <property type="entry name" value="ANL_N_sf"/>
</dbReference>
<comment type="caution">
    <text evidence="3">The sequence shown here is derived from an EMBL/GenBank/DDBJ whole genome shotgun (WGS) entry which is preliminary data.</text>
</comment>
<evidence type="ECO:0000259" key="1">
    <source>
        <dbReference type="Pfam" id="PF00501"/>
    </source>
</evidence>
<protein>
    <submittedName>
        <fullName evidence="3">4-coumarate-CoA ligase</fullName>
    </submittedName>
</protein>
<dbReference type="InterPro" id="IPR045851">
    <property type="entry name" value="AMP-bd_C_sf"/>
</dbReference>
<dbReference type="AlphaFoldDB" id="A0A9P4NPQ1"/>
<dbReference type="EMBL" id="MU007050">
    <property type="protein sequence ID" value="KAF2429041.1"/>
    <property type="molecule type" value="Genomic_DNA"/>
</dbReference>
<feature type="domain" description="AMP-binding enzyme C-terminal" evidence="2">
    <location>
        <begin position="453"/>
        <end position="527"/>
    </location>
</feature>
<dbReference type="InterPro" id="IPR000873">
    <property type="entry name" value="AMP-dep_synth/lig_dom"/>
</dbReference>
<dbReference type="InterPro" id="IPR025110">
    <property type="entry name" value="AMP-bd_C"/>
</dbReference>
<dbReference type="PANTHER" id="PTHR24096:SF194">
    <property type="entry name" value="AMP-DEPENDENT SYNTHETASE_LIGASE DOMAIN-CONTAINING PROTEIN"/>
    <property type="match status" value="1"/>
</dbReference>
<dbReference type="SUPFAM" id="SSF56801">
    <property type="entry name" value="Acetyl-CoA synthetase-like"/>
    <property type="match status" value="1"/>
</dbReference>
<proteinExistence type="predicted"/>
<reference evidence="3" key="1">
    <citation type="journal article" date="2020" name="Stud. Mycol.">
        <title>101 Dothideomycetes genomes: a test case for predicting lifestyles and emergence of pathogens.</title>
        <authorList>
            <person name="Haridas S."/>
            <person name="Albert R."/>
            <person name="Binder M."/>
            <person name="Bloem J."/>
            <person name="Labutti K."/>
            <person name="Salamov A."/>
            <person name="Andreopoulos B."/>
            <person name="Baker S."/>
            <person name="Barry K."/>
            <person name="Bills G."/>
            <person name="Bluhm B."/>
            <person name="Cannon C."/>
            <person name="Castanera R."/>
            <person name="Culley D."/>
            <person name="Daum C."/>
            <person name="Ezra D."/>
            <person name="Gonzalez J."/>
            <person name="Henrissat B."/>
            <person name="Kuo A."/>
            <person name="Liang C."/>
            <person name="Lipzen A."/>
            <person name="Lutzoni F."/>
            <person name="Magnuson J."/>
            <person name="Mondo S."/>
            <person name="Nolan M."/>
            <person name="Ohm R."/>
            <person name="Pangilinan J."/>
            <person name="Park H.-J."/>
            <person name="Ramirez L."/>
            <person name="Alfaro M."/>
            <person name="Sun H."/>
            <person name="Tritt A."/>
            <person name="Yoshinaga Y."/>
            <person name="Zwiers L.-H."/>
            <person name="Turgeon B."/>
            <person name="Goodwin S."/>
            <person name="Spatafora J."/>
            <person name="Crous P."/>
            <person name="Grigoriev I."/>
        </authorList>
    </citation>
    <scope>NUCLEOTIDE SEQUENCE</scope>
    <source>
        <strain evidence="3">CBS 130266</strain>
    </source>
</reference>
<dbReference type="PROSITE" id="PS00455">
    <property type="entry name" value="AMP_BINDING"/>
    <property type="match status" value="1"/>
</dbReference>
<keyword evidence="3" id="KW-0436">Ligase</keyword>
<keyword evidence="4" id="KW-1185">Reference proteome</keyword>
<dbReference type="Proteomes" id="UP000800235">
    <property type="component" value="Unassembled WGS sequence"/>
</dbReference>